<dbReference type="InterPro" id="IPR015421">
    <property type="entry name" value="PyrdxlP-dep_Trfase_major"/>
</dbReference>
<dbReference type="HOGENOM" id="CLU_017584_1_1_1"/>
<dbReference type="PANTHER" id="PTHR43795:SF39">
    <property type="entry name" value="AMINOTRANSFERASE CLASS I_CLASSII DOMAIN-CONTAINING PROTEIN"/>
    <property type="match status" value="1"/>
</dbReference>
<evidence type="ECO:0000313" key="5">
    <source>
        <dbReference type="Proteomes" id="UP000001197"/>
    </source>
</evidence>
<protein>
    <submittedName>
        <fullName evidence="4">1-aminocyclopropane-1-carboxylate synthase</fullName>
    </submittedName>
    <submittedName>
        <fullName evidence="3">Podospora anserina S mat+ genomic DNA chromosome 6, supercontig 2</fullName>
    </submittedName>
</protein>
<dbReference type="Gene3D" id="3.90.1150.10">
    <property type="entry name" value="Aspartate Aminotransferase, domain 1"/>
    <property type="match status" value="2"/>
</dbReference>
<proteinExistence type="predicted"/>
<dbReference type="InterPro" id="IPR015422">
    <property type="entry name" value="PyrdxlP-dep_Trfase_small"/>
</dbReference>
<dbReference type="GO" id="GO:0006520">
    <property type="term" value="P:amino acid metabolic process"/>
    <property type="evidence" value="ECO:0007669"/>
    <property type="project" value="TreeGrafter"/>
</dbReference>
<dbReference type="InterPro" id="IPR004839">
    <property type="entry name" value="Aminotransferase_I/II_large"/>
</dbReference>
<dbReference type="AlphaFoldDB" id="B2B3E5"/>
<sequence length="241" mass="26594">MHNQIVKFIKQNTQVDPISQLTYGNGPRGSPRLQRALASFLNRKFSPLEPAKSDDIIVMAGVTPVIDALTWALCNEGEGIIIPQPPHNPLGRCYPPETIRAIAGFCQAHNLHLISDEIYAQSIYNNPDATDVVPFTSALALDLPIDTQKLHVAYGASKDFCANGLRLGMLHTRNRGLMGAMASNAMLGWPPYLVQDIWAAMLEDTDYTDEFLGKNRELLGESYKVVTDFLKEQGVGYYGNS</sequence>
<dbReference type="GO" id="GO:0030170">
    <property type="term" value="F:pyridoxal phosphate binding"/>
    <property type="evidence" value="ECO:0007669"/>
    <property type="project" value="InterPro"/>
</dbReference>
<dbReference type="Gene3D" id="3.40.640.10">
    <property type="entry name" value="Type I PLP-dependent aspartate aminotransferase-like (Major domain)"/>
    <property type="match status" value="2"/>
</dbReference>
<dbReference type="eggNOG" id="KOG0256">
    <property type="taxonomic scope" value="Eukaryota"/>
</dbReference>
<evidence type="ECO:0000256" key="1">
    <source>
        <dbReference type="ARBA" id="ARBA00022898"/>
    </source>
</evidence>
<dbReference type="EMBL" id="FO904941">
    <property type="protein sequence ID" value="CDP31024.1"/>
    <property type="molecule type" value="Genomic_DNA"/>
</dbReference>
<dbReference type="KEGG" id="pan:PODANSg7534"/>
<dbReference type="Proteomes" id="UP000001197">
    <property type="component" value="Chromosome 6"/>
</dbReference>
<dbReference type="EMBL" id="CU638744">
    <property type="protein sequence ID" value="CAP71631.1"/>
    <property type="molecule type" value="Genomic_DNA"/>
</dbReference>
<accession>B2B3E5</accession>
<dbReference type="InterPro" id="IPR015424">
    <property type="entry name" value="PyrdxlP-dep_Trfase"/>
</dbReference>
<feature type="domain" description="Aminotransferase class I/classII large" evidence="2">
    <location>
        <begin position="86"/>
        <end position="239"/>
    </location>
</feature>
<reference evidence="5" key="3">
    <citation type="journal article" date="2014" name="Genetics">
        <title>Maintaining two mating types: Structure of the mating type locus and its role in heterokaryosis in Podospora anserina.</title>
        <authorList>
            <person name="Grognet P."/>
            <person name="Bidard F."/>
            <person name="Kuchly C."/>
            <person name="Tong L.C.H."/>
            <person name="Coppin E."/>
            <person name="Benkhali J.A."/>
            <person name="Couloux A."/>
            <person name="Wincker P."/>
            <person name="Debuchy R."/>
            <person name="Silar P."/>
        </authorList>
    </citation>
    <scope>GENOME REANNOTATION</scope>
    <source>
        <strain evidence="5">S / ATCC MYA-4624 / DSM 980 / FGSC 10383</strain>
    </source>
</reference>
<keyword evidence="5" id="KW-1185">Reference proteome</keyword>
<reference evidence="3 5" key="1">
    <citation type="journal article" date="2008" name="Genome Biol.">
        <title>The genome sequence of the model ascomycete fungus Podospora anserina.</title>
        <authorList>
            <person name="Espagne E."/>
            <person name="Lespinet O."/>
            <person name="Malagnac F."/>
            <person name="Da Silva C."/>
            <person name="Jaillon O."/>
            <person name="Porcel B.M."/>
            <person name="Couloux A."/>
            <person name="Aury J.-M."/>
            <person name="Segurens B."/>
            <person name="Poulain J."/>
            <person name="Anthouard V."/>
            <person name="Grossetete S."/>
            <person name="Khalili H."/>
            <person name="Coppin E."/>
            <person name="Dequard-Chablat M."/>
            <person name="Picard M."/>
            <person name="Contamine V."/>
            <person name="Arnaise S."/>
            <person name="Bourdais A."/>
            <person name="Berteaux-Lecellier V."/>
            <person name="Gautheret D."/>
            <person name="de Vries R.P."/>
            <person name="Battaglia E."/>
            <person name="Coutinho P.M."/>
            <person name="Danchin E.G.J."/>
            <person name="Henrissat B."/>
            <person name="El Khoury R."/>
            <person name="Sainsard-Chanet A."/>
            <person name="Boivin A."/>
            <person name="Pinan-Lucarre B."/>
            <person name="Sellem C.H."/>
            <person name="Debuchy R."/>
            <person name="Wincker P."/>
            <person name="Weissenbach J."/>
            <person name="Silar P."/>
        </authorList>
    </citation>
    <scope>NUCLEOTIDE SEQUENCE [LARGE SCALE GENOMIC DNA]</scope>
    <source>
        <strain evidence="5">S / ATCC MYA-4624 / DSM 980 / FGSC 10383</strain>
        <strain evidence="3">S mat+</strain>
    </source>
</reference>
<evidence type="ECO:0000313" key="4">
    <source>
        <dbReference type="EMBL" id="CDP31024.1"/>
    </source>
</evidence>
<name>B2B3E5_PODAN</name>
<dbReference type="VEuPathDB" id="FungiDB:PODANS_6_260"/>
<gene>
    <name evidence="3" type="ORF">PODANS_6_260</name>
</gene>
<evidence type="ECO:0000259" key="2">
    <source>
        <dbReference type="Pfam" id="PF00155"/>
    </source>
</evidence>
<dbReference type="GO" id="GO:0008483">
    <property type="term" value="F:transaminase activity"/>
    <property type="evidence" value="ECO:0007669"/>
    <property type="project" value="TreeGrafter"/>
</dbReference>
<feature type="domain" description="Aminotransferase class I/classII large" evidence="2">
    <location>
        <begin position="26"/>
        <end position="85"/>
    </location>
</feature>
<dbReference type="OrthoDB" id="7042322at2759"/>
<dbReference type="GeneID" id="6194891"/>
<dbReference type="STRING" id="515849.B2B3E5"/>
<dbReference type="SUPFAM" id="SSF53383">
    <property type="entry name" value="PLP-dependent transferases"/>
    <property type="match status" value="1"/>
</dbReference>
<evidence type="ECO:0000313" key="3">
    <source>
        <dbReference type="EMBL" id="CAP71631.1"/>
    </source>
</evidence>
<dbReference type="CDD" id="cd00609">
    <property type="entry name" value="AAT_like"/>
    <property type="match status" value="1"/>
</dbReference>
<keyword evidence="1" id="KW-0663">Pyridoxal phosphate</keyword>
<dbReference type="RefSeq" id="XP_001910496.1">
    <property type="nucleotide sequence ID" value="XM_001910461.1"/>
</dbReference>
<reference evidence="4" key="4">
    <citation type="submission" date="2015-04" db="EMBL/GenBank/DDBJ databases">
        <title>Maintaining two mating types: Structure of the mating type locus and its role in heterokaryosis in Podospora anserina.</title>
        <authorList>
            <person name="Grognet P."/>
            <person name="Bidard F."/>
            <person name="Kuchly C."/>
            <person name="Chan Ho Tong L."/>
            <person name="Coppin E."/>
            <person name="Ait Benkhali J."/>
            <person name="Couloux A."/>
            <person name="Wincker P."/>
            <person name="Debuchy R."/>
            <person name="Silar P."/>
        </authorList>
    </citation>
    <scope>NUCLEOTIDE SEQUENCE</scope>
</reference>
<dbReference type="InterPro" id="IPR050478">
    <property type="entry name" value="Ethylene_sulfur-biosynth"/>
</dbReference>
<dbReference type="Pfam" id="PF00155">
    <property type="entry name" value="Aminotran_1_2"/>
    <property type="match status" value="2"/>
</dbReference>
<dbReference type="PANTHER" id="PTHR43795">
    <property type="entry name" value="BIFUNCTIONAL ASPARTATE AMINOTRANSFERASE AND GLUTAMATE/ASPARTATE-PREPHENATE AMINOTRANSFERASE-RELATED"/>
    <property type="match status" value="1"/>
</dbReference>
<organism evidence="3">
    <name type="scientific">Podospora anserina (strain S / ATCC MYA-4624 / DSM 980 / FGSC 10383)</name>
    <name type="common">Pleurage anserina</name>
    <dbReference type="NCBI Taxonomy" id="515849"/>
    <lineage>
        <taxon>Eukaryota</taxon>
        <taxon>Fungi</taxon>
        <taxon>Dikarya</taxon>
        <taxon>Ascomycota</taxon>
        <taxon>Pezizomycotina</taxon>
        <taxon>Sordariomycetes</taxon>
        <taxon>Sordariomycetidae</taxon>
        <taxon>Sordariales</taxon>
        <taxon>Podosporaceae</taxon>
        <taxon>Podospora</taxon>
        <taxon>Podospora anserina</taxon>
    </lineage>
</organism>
<reference evidence="3" key="2">
    <citation type="submission" date="2008-07" db="EMBL/GenBank/DDBJ databases">
        <authorList>
            <person name="Genoscope - CEA"/>
        </authorList>
    </citation>
    <scope>NUCLEOTIDE SEQUENCE</scope>
    <source>
        <strain evidence="3">S mat+</strain>
    </source>
</reference>